<comment type="caution">
    <text evidence="1">The sequence shown here is derived from an EMBL/GenBank/DDBJ whole genome shotgun (WGS) entry which is preliminary data.</text>
</comment>
<dbReference type="AlphaFoldDB" id="A0A9C7GCF8"/>
<dbReference type="NCBIfam" id="TIGR02832">
    <property type="entry name" value="spo_yunB"/>
    <property type="match status" value="1"/>
</dbReference>
<organism evidence="1 2">
    <name type="scientific">Pseudoneobacillus rhizosphaerae</name>
    <dbReference type="NCBI Taxonomy" id="2880968"/>
    <lineage>
        <taxon>Bacteria</taxon>
        <taxon>Bacillati</taxon>
        <taxon>Bacillota</taxon>
        <taxon>Bacilli</taxon>
        <taxon>Bacillales</taxon>
        <taxon>Bacillaceae</taxon>
        <taxon>Pseudoneobacillus</taxon>
    </lineage>
</organism>
<proteinExistence type="predicted"/>
<dbReference type="InterPro" id="IPR014197">
    <property type="entry name" value="Sporulation_prot_YunB"/>
</dbReference>
<evidence type="ECO:0000313" key="2">
    <source>
        <dbReference type="Proteomes" id="UP000789845"/>
    </source>
</evidence>
<name>A0A9C7GCF8_9BACI</name>
<reference evidence="1" key="1">
    <citation type="submission" date="2021-10" db="EMBL/GenBank/DDBJ databases">
        <authorList>
            <person name="Criscuolo A."/>
        </authorList>
    </citation>
    <scope>NUCLEOTIDE SEQUENCE</scope>
    <source>
        <strain evidence="1">CIP111885</strain>
    </source>
</reference>
<gene>
    <name evidence="1" type="primary">yunB</name>
    <name evidence="1" type="ORF">NEOCIP111885_03411</name>
</gene>
<keyword evidence="2" id="KW-1185">Reference proteome</keyword>
<dbReference type="EMBL" id="CAKJTG010000022">
    <property type="protein sequence ID" value="CAG9609668.1"/>
    <property type="molecule type" value="Genomic_DNA"/>
</dbReference>
<evidence type="ECO:0000313" key="1">
    <source>
        <dbReference type="EMBL" id="CAG9609668.1"/>
    </source>
</evidence>
<dbReference type="PIRSF" id="PIRSF021383">
    <property type="entry name" value="YunB"/>
    <property type="match status" value="1"/>
</dbReference>
<protein>
    <submittedName>
        <fullName evidence="1">Sporulation protein YunB</fullName>
    </submittedName>
</protein>
<accession>A0A9C7GCF8</accession>
<dbReference type="RefSeq" id="WP_230497900.1">
    <property type="nucleotide sequence ID" value="NZ_CAKJTG010000022.1"/>
</dbReference>
<dbReference type="Proteomes" id="UP000789845">
    <property type="component" value="Unassembled WGS sequence"/>
</dbReference>
<dbReference type="Pfam" id="PF09560">
    <property type="entry name" value="Spore_YunB"/>
    <property type="match status" value="1"/>
</dbReference>
<sequence length="251" mass="27786">MAKFRGRLPRKGPLPFRYVFLLTFVFFTFSTAMGLWLINKGIEPALMAYAETQTKQIATSVISSAEYRAKADGMNIKDIIEYVPDDEEGVIVKLDTEIIRSVMKETQRLVQMNLRDAEKGNFQFLESPDVEMNVDMSKKNKGIVYEIPLGQASNIALLGNLGPKIPVRFNAVGEVEVDVKPELKPFGINNAWVAVYIEVKVDVQIIVPFATSVTTVIQDIPVAMGTIPGKVPQFYNGSGEGNSPSIEVPLN</sequence>